<evidence type="ECO:0000313" key="2">
    <source>
        <dbReference type="EMBL" id="MCH99581.1"/>
    </source>
</evidence>
<accession>A0A392NJI5</accession>
<protein>
    <recommendedName>
        <fullName evidence="1">Transposase (putative) gypsy type domain-containing protein</fullName>
    </recommendedName>
</protein>
<evidence type="ECO:0000259" key="1">
    <source>
        <dbReference type="Pfam" id="PF04195"/>
    </source>
</evidence>
<reference evidence="2 3" key="1">
    <citation type="journal article" date="2018" name="Front. Plant Sci.">
        <title>Red Clover (Trifolium pratense) and Zigzag Clover (T. medium) - A Picture of Genomic Similarities and Differences.</title>
        <authorList>
            <person name="Dluhosova J."/>
            <person name="Istvanek J."/>
            <person name="Nedelnik J."/>
            <person name="Repkova J."/>
        </authorList>
    </citation>
    <scope>NUCLEOTIDE SEQUENCE [LARGE SCALE GENOMIC DNA]</scope>
    <source>
        <strain evidence="3">cv. 10/8</strain>
        <tissue evidence="2">Leaf</tissue>
    </source>
</reference>
<organism evidence="2 3">
    <name type="scientific">Trifolium medium</name>
    <dbReference type="NCBI Taxonomy" id="97028"/>
    <lineage>
        <taxon>Eukaryota</taxon>
        <taxon>Viridiplantae</taxon>
        <taxon>Streptophyta</taxon>
        <taxon>Embryophyta</taxon>
        <taxon>Tracheophyta</taxon>
        <taxon>Spermatophyta</taxon>
        <taxon>Magnoliopsida</taxon>
        <taxon>eudicotyledons</taxon>
        <taxon>Gunneridae</taxon>
        <taxon>Pentapetalae</taxon>
        <taxon>rosids</taxon>
        <taxon>fabids</taxon>
        <taxon>Fabales</taxon>
        <taxon>Fabaceae</taxon>
        <taxon>Papilionoideae</taxon>
        <taxon>50 kb inversion clade</taxon>
        <taxon>NPAAA clade</taxon>
        <taxon>Hologalegina</taxon>
        <taxon>IRL clade</taxon>
        <taxon>Trifolieae</taxon>
        <taxon>Trifolium</taxon>
    </lineage>
</organism>
<feature type="domain" description="Transposase (putative) gypsy type" evidence="1">
    <location>
        <begin position="152"/>
        <end position="213"/>
    </location>
</feature>
<dbReference type="Proteomes" id="UP000265520">
    <property type="component" value="Unassembled WGS sequence"/>
</dbReference>
<dbReference type="AlphaFoldDB" id="A0A392NJI5"/>
<proteinExistence type="predicted"/>
<evidence type="ECO:0000313" key="3">
    <source>
        <dbReference type="Proteomes" id="UP000265520"/>
    </source>
</evidence>
<dbReference type="Pfam" id="PF04195">
    <property type="entry name" value="Transposase_28"/>
    <property type="match status" value="1"/>
</dbReference>
<dbReference type="PANTHER" id="PTHR31099:SF49">
    <property type="entry name" value="MYOSIN HEAVY CHAIN-LIKE PROTEIN"/>
    <property type="match status" value="1"/>
</dbReference>
<name>A0A392NJI5_9FABA</name>
<sequence>MVILRSLSDGEEASSPPLLTPATGCISTVSSGVSFSTLLGFSTELSTSTESSESRSGDSDSGSDCVVISSFDFHVDPKVRVQKGLEVMEAHAFTSVFVTPESISMFRKGRLLGSGMDEAEIIVEAVADNKPITLVRPQGSTPTTFYMYISLFTHLGVLLPFTSFECEVLRFANVAPSQLHPNSWSFVRAFEILCSALEVEPSVPVFFSFYQIRGIEPDCDYLQVYRIVIK</sequence>
<dbReference type="InterPro" id="IPR007321">
    <property type="entry name" value="Transposase_28"/>
</dbReference>
<keyword evidence="3" id="KW-1185">Reference proteome</keyword>
<comment type="caution">
    <text evidence="2">The sequence shown here is derived from an EMBL/GenBank/DDBJ whole genome shotgun (WGS) entry which is preliminary data.</text>
</comment>
<dbReference type="PANTHER" id="PTHR31099">
    <property type="entry name" value="OS06G0165300 PROTEIN"/>
    <property type="match status" value="1"/>
</dbReference>
<dbReference type="EMBL" id="LXQA010040693">
    <property type="protein sequence ID" value="MCH99581.1"/>
    <property type="molecule type" value="Genomic_DNA"/>
</dbReference>